<reference evidence="2 3" key="1">
    <citation type="journal article" date="2019" name="Int. J. Syst. Evol. Microbiol.">
        <title>The Global Catalogue of Microorganisms (GCM) 10K type strain sequencing project: providing services to taxonomists for standard genome sequencing and annotation.</title>
        <authorList>
            <consortium name="The Broad Institute Genomics Platform"/>
            <consortium name="The Broad Institute Genome Sequencing Center for Infectious Disease"/>
            <person name="Wu L."/>
            <person name="Ma J."/>
        </authorList>
    </citation>
    <scope>NUCLEOTIDE SEQUENCE [LARGE SCALE GENOMIC DNA]</scope>
    <source>
        <strain evidence="2 3">JCM 1405</strain>
    </source>
</reference>
<sequence length="140" mass="16183">MVKKFIFTFIFIVLFTTPASSQESTKIEIFHINEQKVVMTIESTPKIEKEITNYLNNITGIYPKFNPIPREGYMIKVPLETPFALEKNCITTFVEVVIVVFPKEETPFLIIFDSKDSLLCLNFKGNVNKLLKKLDFQIPT</sequence>
<dbReference type="Proteomes" id="UP001500339">
    <property type="component" value="Unassembled WGS sequence"/>
</dbReference>
<proteinExistence type="predicted"/>
<keyword evidence="3" id="KW-1185">Reference proteome</keyword>
<feature type="chain" id="PRO_5045512233" description="Group-specific protein" evidence="1">
    <location>
        <begin position="22"/>
        <end position="140"/>
    </location>
</feature>
<dbReference type="RefSeq" id="WP_343768275.1">
    <property type="nucleotide sequence ID" value="NZ_BAAACF010000001.1"/>
</dbReference>
<evidence type="ECO:0000256" key="1">
    <source>
        <dbReference type="SAM" id="SignalP"/>
    </source>
</evidence>
<organism evidence="2 3">
    <name type="scientific">Clostridium malenominatum</name>
    <dbReference type="NCBI Taxonomy" id="1539"/>
    <lineage>
        <taxon>Bacteria</taxon>
        <taxon>Bacillati</taxon>
        <taxon>Bacillota</taxon>
        <taxon>Clostridia</taxon>
        <taxon>Eubacteriales</taxon>
        <taxon>Clostridiaceae</taxon>
        <taxon>Clostridium</taxon>
    </lineage>
</organism>
<evidence type="ECO:0000313" key="3">
    <source>
        <dbReference type="Proteomes" id="UP001500339"/>
    </source>
</evidence>
<evidence type="ECO:0000313" key="2">
    <source>
        <dbReference type="EMBL" id="GAA0722666.1"/>
    </source>
</evidence>
<feature type="signal peptide" evidence="1">
    <location>
        <begin position="1"/>
        <end position="21"/>
    </location>
</feature>
<dbReference type="EMBL" id="BAAACF010000001">
    <property type="protein sequence ID" value="GAA0722666.1"/>
    <property type="molecule type" value="Genomic_DNA"/>
</dbReference>
<name>A0ABN1IWC2_9CLOT</name>
<gene>
    <name evidence="2" type="ORF">GCM10008905_14430</name>
</gene>
<protein>
    <recommendedName>
        <fullName evidence="4">Group-specific protein</fullName>
    </recommendedName>
</protein>
<keyword evidence="1" id="KW-0732">Signal</keyword>
<evidence type="ECO:0008006" key="4">
    <source>
        <dbReference type="Google" id="ProtNLM"/>
    </source>
</evidence>
<comment type="caution">
    <text evidence="2">The sequence shown here is derived from an EMBL/GenBank/DDBJ whole genome shotgun (WGS) entry which is preliminary data.</text>
</comment>
<accession>A0ABN1IWC2</accession>